<comment type="caution">
    <text evidence="2">The sequence shown here is derived from an EMBL/GenBank/DDBJ whole genome shotgun (WGS) entry which is preliminary data.</text>
</comment>
<keyword evidence="3" id="KW-1185">Reference proteome</keyword>
<feature type="signal peptide" evidence="1">
    <location>
        <begin position="1"/>
        <end position="39"/>
    </location>
</feature>
<sequence>MAQDMAGQSLPQREKTMRKKTNVLMLSVALASCSEMANASCGAAFCTLNSDWGIQGAWEHSGTRLDLRYEWVRQGQLRSGTAKAAAAGIADTHDEVKTLNRNTIATLDHSLDSNWGIALRLPVVARKHEHIHNDPINGAQPETWKFSALGDVQLLGLYRFDPGHTSPASAGLRFGVKLPTGSIAQRNAGGELAERSLQPGSGSTDVVAGAFYGAPGAPGGNWFSQIQWQHAVAIRDNYRPGDTVSLDAGYAQALTTRLQGLLQLNLRWKDRDSGSNAEPADSGGEYAHISPGLAFAVSKDTRLYGFVQLPLYQSVRGTQLTADWTAAAGVNVRF</sequence>
<reference evidence="2 3" key="1">
    <citation type="submission" date="2019-07" db="EMBL/GenBank/DDBJ databases">
        <title>Whole genome shotgun sequence of Thiobacillus plumbophilus NBRC 107929.</title>
        <authorList>
            <person name="Hosoyama A."/>
            <person name="Uohara A."/>
            <person name="Ohji S."/>
            <person name="Ichikawa N."/>
        </authorList>
    </citation>
    <scope>NUCLEOTIDE SEQUENCE [LARGE SCALE GENOMIC DNA]</scope>
    <source>
        <strain evidence="2 3">NBRC 107929</strain>
    </source>
</reference>
<organism evidence="2 3">
    <name type="scientific">Sulfuriferula plumbiphila</name>
    <dbReference type="NCBI Taxonomy" id="171865"/>
    <lineage>
        <taxon>Bacteria</taxon>
        <taxon>Pseudomonadati</taxon>
        <taxon>Pseudomonadota</taxon>
        <taxon>Betaproteobacteria</taxon>
        <taxon>Nitrosomonadales</taxon>
        <taxon>Sulfuricellaceae</taxon>
        <taxon>Sulfuriferula</taxon>
    </lineage>
</organism>
<evidence type="ECO:0000313" key="3">
    <source>
        <dbReference type="Proteomes" id="UP000321337"/>
    </source>
</evidence>
<gene>
    <name evidence="2" type="ORF">TPL01_00290</name>
</gene>
<dbReference type="Proteomes" id="UP000321337">
    <property type="component" value="Unassembled WGS sequence"/>
</dbReference>
<accession>A0A512L3U5</accession>
<name>A0A512L3U5_9PROT</name>
<protein>
    <recommendedName>
        <fullName evidence="4">Transporter</fullName>
    </recommendedName>
</protein>
<keyword evidence="1" id="KW-0732">Signal</keyword>
<feature type="chain" id="PRO_5022026380" description="Transporter" evidence="1">
    <location>
        <begin position="40"/>
        <end position="334"/>
    </location>
</feature>
<proteinExistence type="predicted"/>
<dbReference type="AlphaFoldDB" id="A0A512L3U5"/>
<evidence type="ECO:0008006" key="4">
    <source>
        <dbReference type="Google" id="ProtNLM"/>
    </source>
</evidence>
<evidence type="ECO:0000313" key="2">
    <source>
        <dbReference type="EMBL" id="GEP28891.1"/>
    </source>
</evidence>
<evidence type="ECO:0000256" key="1">
    <source>
        <dbReference type="SAM" id="SignalP"/>
    </source>
</evidence>
<dbReference type="EMBL" id="BKAD01000001">
    <property type="protein sequence ID" value="GEP28891.1"/>
    <property type="molecule type" value="Genomic_DNA"/>
</dbReference>